<protein>
    <submittedName>
        <fullName evidence="1">Uncharacterized protein</fullName>
    </submittedName>
</protein>
<organism evidence="1 2">
    <name type="scientific">Parageobacillus toebii</name>
    <dbReference type="NCBI Taxonomy" id="153151"/>
    <lineage>
        <taxon>Bacteria</taxon>
        <taxon>Bacillati</taxon>
        <taxon>Bacillota</taxon>
        <taxon>Bacilli</taxon>
        <taxon>Bacillales</taxon>
        <taxon>Anoxybacillaceae</taxon>
        <taxon>Parageobacillus</taxon>
    </lineage>
</organism>
<reference evidence="1 2" key="1">
    <citation type="submission" date="2016-01" db="EMBL/GenBank/DDBJ databases">
        <title>Draft Genome Sequences of Seven Thermophilic Sporeformers Isolated from Foods.</title>
        <authorList>
            <person name="Berendsen E.M."/>
            <person name="Wells-Bennik M.H."/>
            <person name="Krawcyk A.O."/>
            <person name="De Jong A."/>
            <person name="Holsappel S."/>
            <person name="Eijlander R.T."/>
            <person name="Kuipers O.P."/>
        </authorList>
    </citation>
    <scope>NUCLEOTIDE SEQUENCE [LARGE SCALE GENOMIC DNA]</scope>
    <source>
        <strain evidence="1 2">B4110</strain>
    </source>
</reference>
<evidence type="ECO:0000313" key="2">
    <source>
        <dbReference type="Proteomes" id="UP000075324"/>
    </source>
</evidence>
<comment type="caution">
    <text evidence="1">The sequence shown here is derived from an EMBL/GenBank/DDBJ whole genome shotgun (WGS) entry which is preliminary data.</text>
</comment>
<evidence type="ECO:0000313" key="1">
    <source>
        <dbReference type="EMBL" id="KYD32924.1"/>
    </source>
</evidence>
<proteinExistence type="predicted"/>
<dbReference type="AlphaFoldDB" id="A0A150N8E0"/>
<sequence>MINQGQRWQDDGGERTWQTLNLQLNVQKQVKNVALITLQ</sequence>
<accession>A0A150N8E0</accession>
<name>A0A150N8E0_9BACL</name>
<dbReference type="EMBL" id="LQYW01000005">
    <property type="protein sequence ID" value="KYD32924.1"/>
    <property type="molecule type" value="Genomic_DNA"/>
</dbReference>
<dbReference type="Proteomes" id="UP000075324">
    <property type="component" value="Unassembled WGS sequence"/>
</dbReference>
<gene>
    <name evidence="1" type="ORF">B4110_2729</name>
</gene>